<keyword evidence="2" id="KW-1185">Reference proteome</keyword>
<reference evidence="1 2" key="1">
    <citation type="journal article" date="2021" name="bioRxiv">
        <title>Chromosome-scale and haplotype-resolved genome assembly of a tetraploid potato cultivar.</title>
        <authorList>
            <person name="Sun H."/>
            <person name="Jiao W.-B."/>
            <person name="Krause K."/>
            <person name="Campoy J.A."/>
            <person name="Goel M."/>
            <person name="Folz-Donahue K."/>
            <person name="Kukat C."/>
            <person name="Huettel B."/>
            <person name="Schneeberger K."/>
        </authorList>
    </citation>
    <scope>NUCLEOTIDE SEQUENCE [LARGE SCALE GENOMIC DNA]</scope>
    <source>
        <strain evidence="1">SolTubOtavaFocal</strain>
        <tissue evidence="1">Leaves</tissue>
    </source>
</reference>
<protein>
    <submittedName>
        <fullName evidence="1">Uncharacterized protein</fullName>
    </submittedName>
</protein>
<accession>A0ABQ7W6Z7</accession>
<gene>
    <name evidence="1" type="ORF">KY290_007942</name>
</gene>
<sequence>MIFHALTDGVVAVDMGSLIDGVVEGLIPDVAPKGDAVTSVDIYGLDVLVVYNNVVPESSSVRALKEDVSRSSQSVLAQAITGDEVISTTNREKHIGSKALDQGVFFGAIAWDVVVSNGSFVVLAQIEREDVENPLSILINVPNFEGSSSSGKGPKMISSRERE</sequence>
<evidence type="ECO:0000313" key="1">
    <source>
        <dbReference type="EMBL" id="KAH0776531.1"/>
    </source>
</evidence>
<name>A0ABQ7W6Z7_SOLTU</name>
<comment type="caution">
    <text evidence="1">The sequence shown here is derived from an EMBL/GenBank/DDBJ whole genome shotgun (WGS) entry which is preliminary data.</text>
</comment>
<organism evidence="1 2">
    <name type="scientific">Solanum tuberosum</name>
    <name type="common">Potato</name>
    <dbReference type="NCBI Taxonomy" id="4113"/>
    <lineage>
        <taxon>Eukaryota</taxon>
        <taxon>Viridiplantae</taxon>
        <taxon>Streptophyta</taxon>
        <taxon>Embryophyta</taxon>
        <taxon>Tracheophyta</taxon>
        <taxon>Spermatophyta</taxon>
        <taxon>Magnoliopsida</taxon>
        <taxon>eudicotyledons</taxon>
        <taxon>Gunneridae</taxon>
        <taxon>Pentapetalae</taxon>
        <taxon>asterids</taxon>
        <taxon>lamiids</taxon>
        <taxon>Solanales</taxon>
        <taxon>Solanaceae</taxon>
        <taxon>Solanoideae</taxon>
        <taxon>Solaneae</taxon>
        <taxon>Solanum</taxon>
    </lineage>
</organism>
<dbReference type="EMBL" id="JAIVGD010000003">
    <property type="protein sequence ID" value="KAH0776531.1"/>
    <property type="molecule type" value="Genomic_DNA"/>
</dbReference>
<proteinExistence type="predicted"/>
<evidence type="ECO:0000313" key="2">
    <source>
        <dbReference type="Proteomes" id="UP000826656"/>
    </source>
</evidence>
<dbReference type="Proteomes" id="UP000826656">
    <property type="component" value="Unassembled WGS sequence"/>
</dbReference>